<reference evidence="1 2" key="1">
    <citation type="journal article" date="2019" name="G3 (Bethesda)">
        <title>Sequencing of a Wild Apple (Malus baccata) Genome Unravels the Differences Between Cultivated and Wild Apple Species Regarding Disease Resistance and Cold Tolerance.</title>
        <authorList>
            <person name="Chen X."/>
        </authorList>
    </citation>
    <scope>NUCLEOTIDE SEQUENCE [LARGE SCALE GENOMIC DNA]</scope>
    <source>
        <strain evidence="2">cv. Shandingzi</strain>
        <tissue evidence="1">Leaves</tissue>
    </source>
</reference>
<gene>
    <name evidence="1" type="ORF">C1H46_025542</name>
</gene>
<name>A0A540LQT9_MALBA</name>
<evidence type="ECO:0000313" key="2">
    <source>
        <dbReference type="Proteomes" id="UP000315295"/>
    </source>
</evidence>
<proteinExistence type="predicted"/>
<protein>
    <submittedName>
        <fullName evidence="1">Uncharacterized protein</fullName>
    </submittedName>
</protein>
<comment type="caution">
    <text evidence="1">The sequence shown here is derived from an EMBL/GenBank/DDBJ whole genome shotgun (WGS) entry which is preliminary data.</text>
</comment>
<dbReference type="Proteomes" id="UP000315295">
    <property type="component" value="Unassembled WGS sequence"/>
</dbReference>
<dbReference type="EMBL" id="VIEB01000496">
    <property type="protein sequence ID" value="TQD88861.1"/>
    <property type="molecule type" value="Genomic_DNA"/>
</dbReference>
<evidence type="ECO:0000313" key="1">
    <source>
        <dbReference type="EMBL" id="TQD88861.1"/>
    </source>
</evidence>
<accession>A0A540LQT9</accession>
<dbReference type="AlphaFoldDB" id="A0A540LQT9"/>
<organism evidence="1 2">
    <name type="scientific">Malus baccata</name>
    <name type="common">Siberian crab apple</name>
    <name type="synonym">Pyrus baccata</name>
    <dbReference type="NCBI Taxonomy" id="106549"/>
    <lineage>
        <taxon>Eukaryota</taxon>
        <taxon>Viridiplantae</taxon>
        <taxon>Streptophyta</taxon>
        <taxon>Embryophyta</taxon>
        <taxon>Tracheophyta</taxon>
        <taxon>Spermatophyta</taxon>
        <taxon>Magnoliopsida</taxon>
        <taxon>eudicotyledons</taxon>
        <taxon>Gunneridae</taxon>
        <taxon>Pentapetalae</taxon>
        <taxon>rosids</taxon>
        <taxon>fabids</taxon>
        <taxon>Rosales</taxon>
        <taxon>Rosaceae</taxon>
        <taxon>Amygdaloideae</taxon>
        <taxon>Maleae</taxon>
        <taxon>Malus</taxon>
    </lineage>
</organism>
<sequence>MEEMSECSTGVLEELEGEVGEGFQGVVREGDFKSESGLFGLLELRGEGEVVEGLGEGGGEAGFGLFDGGFFGGWRSGERGQGGAECG</sequence>
<keyword evidence="2" id="KW-1185">Reference proteome</keyword>